<dbReference type="NCBIfam" id="NF009884">
    <property type="entry name" value="PRK13343.1"/>
    <property type="match status" value="1"/>
</dbReference>
<dbReference type="Gene3D" id="1.20.150.20">
    <property type="entry name" value="ATP synthase alpha/beta chain, C-terminal domain"/>
    <property type="match status" value="1"/>
</dbReference>
<dbReference type="InterPro" id="IPR000194">
    <property type="entry name" value="ATPase_F1/V1/A1_a/bsu_nucl-bd"/>
</dbReference>
<dbReference type="PANTHER" id="PTHR48082:SF2">
    <property type="entry name" value="ATP SYNTHASE SUBUNIT ALPHA, MITOCHONDRIAL"/>
    <property type="match status" value="1"/>
</dbReference>
<dbReference type="HAMAP" id="MF_01346">
    <property type="entry name" value="ATP_synth_alpha_bact"/>
    <property type="match status" value="1"/>
</dbReference>
<dbReference type="InterPro" id="IPR005294">
    <property type="entry name" value="ATP_synth_F1_asu"/>
</dbReference>
<keyword evidence="5" id="KW-0067">ATP-binding</keyword>
<dbReference type="SUPFAM" id="SSF50615">
    <property type="entry name" value="N-terminal domain of alpha and beta subunits of F1 ATP synthase"/>
    <property type="match status" value="1"/>
</dbReference>
<organism evidence="14">
    <name type="scientific">mine drainage metagenome</name>
    <dbReference type="NCBI Taxonomy" id="410659"/>
    <lineage>
        <taxon>unclassified sequences</taxon>
        <taxon>metagenomes</taxon>
        <taxon>ecological metagenomes</taxon>
    </lineage>
</organism>
<dbReference type="InterPro" id="IPR000793">
    <property type="entry name" value="ATP_synth_asu_C"/>
</dbReference>
<accession>T1CPU7</accession>
<comment type="caution">
    <text evidence="14">The sequence shown here is derived from an EMBL/GenBank/DDBJ whole genome shotgun (WGS) entry which is preliminary data.</text>
</comment>
<evidence type="ECO:0000256" key="10">
    <source>
        <dbReference type="ARBA" id="ARBA00023310"/>
    </source>
</evidence>
<dbReference type="CDD" id="cd18113">
    <property type="entry name" value="ATP-synt_F1_alpha_C"/>
    <property type="match status" value="1"/>
</dbReference>
<dbReference type="InterPro" id="IPR036121">
    <property type="entry name" value="ATPase_F1/V1/A1_a/bsu_N_sf"/>
</dbReference>
<dbReference type="GO" id="GO:0045259">
    <property type="term" value="C:proton-transporting ATP synthase complex"/>
    <property type="evidence" value="ECO:0007669"/>
    <property type="project" value="UniProtKB-KW"/>
</dbReference>
<name>T1CPU7_9ZZZZ</name>
<feature type="domain" description="ATPase F1/V1/A1 complex alpha/beta subunit N-terminal" evidence="13">
    <location>
        <begin position="31"/>
        <end position="95"/>
    </location>
</feature>
<evidence type="ECO:0000256" key="1">
    <source>
        <dbReference type="ARBA" id="ARBA00004170"/>
    </source>
</evidence>
<dbReference type="FunFam" id="2.40.30.20:FF:000001">
    <property type="entry name" value="ATP synthase subunit alpha"/>
    <property type="match status" value="1"/>
</dbReference>
<dbReference type="InterPro" id="IPR020003">
    <property type="entry name" value="ATPase_a/bsu_AS"/>
</dbReference>
<dbReference type="EMBL" id="AUZX01004347">
    <property type="protein sequence ID" value="EQD71075.1"/>
    <property type="molecule type" value="Genomic_DNA"/>
</dbReference>
<reference evidence="14" key="2">
    <citation type="journal article" date="2014" name="ISME J.">
        <title>Microbial stratification in low pH oxic and suboxic macroscopic growths along an acid mine drainage.</title>
        <authorList>
            <person name="Mendez-Garcia C."/>
            <person name="Mesa V."/>
            <person name="Sprenger R.R."/>
            <person name="Richter M."/>
            <person name="Diez M.S."/>
            <person name="Solano J."/>
            <person name="Bargiela R."/>
            <person name="Golyshina O.V."/>
            <person name="Manteca A."/>
            <person name="Ramos J.L."/>
            <person name="Gallego J.R."/>
            <person name="Llorente I."/>
            <person name="Martins Dos Santos V.A."/>
            <person name="Jensen O.N."/>
            <person name="Pelaez A.I."/>
            <person name="Sanchez J."/>
            <person name="Ferrer M."/>
        </authorList>
    </citation>
    <scope>NUCLEOTIDE SEQUENCE</scope>
</reference>
<protein>
    <submittedName>
        <fullName evidence="14">F0F1 ATP synthase subunit alpha</fullName>
    </submittedName>
</protein>
<dbReference type="GO" id="GO:0005524">
    <property type="term" value="F:ATP binding"/>
    <property type="evidence" value="ECO:0007669"/>
    <property type="project" value="UniProtKB-KW"/>
</dbReference>
<dbReference type="Gene3D" id="3.40.50.300">
    <property type="entry name" value="P-loop containing nucleotide triphosphate hydrolases"/>
    <property type="match status" value="1"/>
</dbReference>
<keyword evidence="9" id="KW-0139">CF(1)</keyword>
<proteinExistence type="inferred from homology"/>
<evidence type="ECO:0000256" key="8">
    <source>
        <dbReference type="ARBA" id="ARBA00023136"/>
    </source>
</evidence>
<keyword evidence="3" id="KW-0813">Transport</keyword>
<keyword evidence="8" id="KW-0472">Membrane</keyword>
<dbReference type="AlphaFoldDB" id="T1CPU7"/>
<dbReference type="PANTHER" id="PTHR48082">
    <property type="entry name" value="ATP SYNTHASE SUBUNIT ALPHA, MITOCHONDRIAL"/>
    <property type="match status" value="1"/>
</dbReference>
<dbReference type="SUPFAM" id="SSF47917">
    <property type="entry name" value="C-terminal domain of alpha and beta subunits of F1 ATP synthase"/>
    <property type="match status" value="1"/>
</dbReference>
<feature type="domain" description="ATP synthase alpha subunit C-terminal" evidence="12">
    <location>
        <begin position="385"/>
        <end position="510"/>
    </location>
</feature>
<dbReference type="InterPro" id="IPR023366">
    <property type="entry name" value="ATP_synth_asu-like_sf"/>
</dbReference>
<comment type="similarity">
    <text evidence="2">Belongs to the ATPase alpha/beta chains family.</text>
</comment>
<evidence type="ECO:0000259" key="12">
    <source>
        <dbReference type="Pfam" id="PF00306"/>
    </source>
</evidence>
<keyword evidence="6" id="KW-1278">Translocase</keyword>
<evidence type="ECO:0000256" key="2">
    <source>
        <dbReference type="ARBA" id="ARBA00008936"/>
    </source>
</evidence>
<evidence type="ECO:0000313" key="14">
    <source>
        <dbReference type="EMBL" id="EQD71075.1"/>
    </source>
</evidence>
<gene>
    <name evidence="14" type="ORF">B1A_05972</name>
</gene>
<evidence type="ECO:0000259" key="11">
    <source>
        <dbReference type="Pfam" id="PF00006"/>
    </source>
</evidence>
<dbReference type="FunFam" id="3.40.50.300:FF:000002">
    <property type="entry name" value="ATP synthase subunit alpha"/>
    <property type="match status" value="1"/>
</dbReference>
<dbReference type="InterPro" id="IPR038376">
    <property type="entry name" value="ATP_synth_asu_C_sf"/>
</dbReference>
<dbReference type="SUPFAM" id="SSF52540">
    <property type="entry name" value="P-loop containing nucleoside triphosphate hydrolases"/>
    <property type="match status" value="1"/>
</dbReference>
<evidence type="ECO:0000256" key="5">
    <source>
        <dbReference type="ARBA" id="ARBA00022840"/>
    </source>
</evidence>
<dbReference type="InterPro" id="IPR033732">
    <property type="entry name" value="ATP_synth_F1_a_nt-bd_dom"/>
</dbReference>
<dbReference type="Pfam" id="PF02874">
    <property type="entry name" value="ATP-synt_ab_N"/>
    <property type="match status" value="1"/>
</dbReference>
<dbReference type="CDD" id="cd18116">
    <property type="entry name" value="ATP-synt_F1_alpha_N"/>
    <property type="match status" value="1"/>
</dbReference>
<dbReference type="Pfam" id="PF00306">
    <property type="entry name" value="ATP-synt_ab_C"/>
    <property type="match status" value="1"/>
</dbReference>
<evidence type="ECO:0000256" key="7">
    <source>
        <dbReference type="ARBA" id="ARBA00023065"/>
    </source>
</evidence>
<dbReference type="InterPro" id="IPR004100">
    <property type="entry name" value="ATPase_F1/V1/A1_a/bsu_N"/>
</dbReference>
<keyword evidence="7" id="KW-0406">Ion transport</keyword>
<feature type="domain" description="ATPase F1/V1/A1 complex alpha/beta subunit nucleotide-binding" evidence="11">
    <location>
        <begin position="152"/>
        <end position="378"/>
    </location>
</feature>
<dbReference type="FunFam" id="1.20.150.20:FF:000001">
    <property type="entry name" value="ATP synthase subunit alpha"/>
    <property type="match status" value="1"/>
</dbReference>
<dbReference type="GO" id="GO:0043531">
    <property type="term" value="F:ADP binding"/>
    <property type="evidence" value="ECO:0007669"/>
    <property type="project" value="TreeGrafter"/>
</dbReference>
<comment type="subcellular location">
    <subcellularLocation>
        <location evidence="1">Membrane</location>
        <topology evidence="1">Peripheral membrane protein</topology>
    </subcellularLocation>
</comment>
<dbReference type="Pfam" id="PF00006">
    <property type="entry name" value="ATP-synt_ab"/>
    <property type="match status" value="1"/>
</dbReference>
<keyword evidence="10" id="KW-0066">ATP synthesis</keyword>
<evidence type="ECO:0000256" key="3">
    <source>
        <dbReference type="ARBA" id="ARBA00022448"/>
    </source>
</evidence>
<dbReference type="InterPro" id="IPR027417">
    <property type="entry name" value="P-loop_NTPase"/>
</dbReference>
<dbReference type="CDD" id="cd01132">
    <property type="entry name" value="F1-ATPase_alpha_CD"/>
    <property type="match status" value="1"/>
</dbReference>
<evidence type="ECO:0000256" key="9">
    <source>
        <dbReference type="ARBA" id="ARBA00023196"/>
    </source>
</evidence>
<evidence type="ECO:0000259" key="13">
    <source>
        <dbReference type="Pfam" id="PF02874"/>
    </source>
</evidence>
<dbReference type="NCBIfam" id="TIGR00962">
    <property type="entry name" value="atpA"/>
    <property type="match status" value="1"/>
</dbReference>
<evidence type="ECO:0000256" key="6">
    <source>
        <dbReference type="ARBA" id="ARBA00022967"/>
    </source>
</evidence>
<keyword evidence="4" id="KW-0547">Nucleotide-binding</keyword>
<dbReference type="GO" id="GO:0046933">
    <property type="term" value="F:proton-transporting ATP synthase activity, rotational mechanism"/>
    <property type="evidence" value="ECO:0007669"/>
    <property type="project" value="InterPro"/>
</dbReference>
<evidence type="ECO:0000256" key="4">
    <source>
        <dbReference type="ARBA" id="ARBA00022741"/>
    </source>
</evidence>
<dbReference type="Gene3D" id="2.40.30.20">
    <property type="match status" value="1"/>
</dbReference>
<dbReference type="PROSITE" id="PS00152">
    <property type="entry name" value="ATPASE_ALPHA_BETA"/>
    <property type="match status" value="1"/>
</dbReference>
<reference evidence="14" key="1">
    <citation type="submission" date="2013-08" db="EMBL/GenBank/DDBJ databases">
        <authorList>
            <person name="Mendez C."/>
            <person name="Richter M."/>
            <person name="Ferrer M."/>
            <person name="Sanchez J."/>
        </authorList>
    </citation>
    <scope>NUCLEOTIDE SEQUENCE</scope>
</reference>
<sequence>MSSTTLNPSEISELIKHRIEQFKLGAEARNEGTLISVSDGIVRIHGLDDVMQGEMIELPDETFALALNLERDSVGAVVLGDYERLREGDRVKTTGRILEVPVGEALLGRVVNALGQPIDGRGAIAAKGTSPIEKVAPGVIWRKSVSQPVQTGYKSIDAMIPIGRGQRELLIGDRQTGKTALAVDAIINQKDSGIKCIYVAIGQKQSSIAAVVRKLEEFGALEHTIIVAASASESAAMQYIAPYSGCTMGEYFRDRGEDALIIYDDLTKQAWAYRQISLLLKRPPGREAYPGDVFYLHSRLLERAARVNEEYVEKATAGEVKGKTGSLTALPIIETQAGDVSAFVPTNVISITDGQIFLETDLFNAGIRPAVNAGVSVSRVGGAAQTRIIKKLGGGVRLALAQYRELAAFAQFASDLDATTRAQLERGQRVTELMKQKQYSPLSVADMAVSLYAANEGHLDDLKIAAILPFEHALHQYMRQSHGALMQTIDASGDWNKDIEGTFKQALAEFKKTGSW</sequence>